<dbReference type="EMBL" id="CP008746">
    <property type="protein sequence ID" value="AKJ37566.1"/>
    <property type="molecule type" value="Genomic_DNA"/>
</dbReference>
<sequence>MAYYQKNFMKNLMISSGVMINMYEVNCETCGRELFISKIFENSYAYWCPFCFGLNPLEINEAINVCENYITETRENALAVARTFSKSALLFAALNSREMESRNISKMENNHVQNILWSSLIIRDCIKGNYNNRSSKQFTAQNLSELFRYYACIIQSENLLVKVKEGHFCLFEVDSTTTLDYVHKTIETEGKTYVAFPTQQWRYYLEMLKTIQMGPDETFDQIKDKTSTK</sequence>
<accession>A0A0G3C6F0</accession>
<reference evidence="2" key="1">
    <citation type="submission" date="2014-06" db="EMBL/GenBank/DDBJ databases">
        <title>The complete genome sequence of Methanosarcina barkeri CM1.</title>
        <authorList>
            <consortium name="Pastoral Greenhouse Gas Research Consortium"/>
            <person name="Lambie S.C."/>
            <person name="Leahy S.C."/>
            <person name="Kelly W.J."/>
            <person name="Li D."/>
            <person name="Reilly K."/>
            <person name="Attwood G.T."/>
            <person name="Altermann E."/>
        </authorList>
    </citation>
    <scope>NUCLEOTIDE SEQUENCE [LARGE SCALE GENOMIC DNA]</scope>
    <source>
        <strain evidence="2">CM1</strain>
    </source>
</reference>
<dbReference type="Proteomes" id="UP000035331">
    <property type="component" value="Chromosome"/>
</dbReference>
<gene>
    <name evidence="1" type="ORF">MCM1_0460</name>
</gene>
<proteinExistence type="predicted"/>
<dbReference type="PATRIC" id="fig|796385.3.peg.569"/>
<evidence type="ECO:0000313" key="2">
    <source>
        <dbReference type="Proteomes" id="UP000035331"/>
    </source>
</evidence>
<reference evidence="1 2" key="2">
    <citation type="journal article" date="2015" name="Stand. Genomic Sci.">
        <title>The complete genome sequence of the rumen methanogen Methanosarcina barkeri CM1.</title>
        <authorList>
            <person name="Lambie S.C."/>
            <person name="Kelly W.J."/>
            <person name="Leahy S.C."/>
            <person name="Li D."/>
            <person name="Reilly K."/>
            <person name="McAllister T.A."/>
            <person name="Valle E.R."/>
            <person name="Attwood G.T."/>
            <person name="Altermann E."/>
        </authorList>
    </citation>
    <scope>NUCLEOTIDE SEQUENCE [LARGE SCALE GENOMIC DNA]</scope>
    <source>
        <strain evidence="1 2">CM1</strain>
    </source>
</reference>
<protein>
    <submittedName>
        <fullName evidence="1">Uncharacterized protein</fullName>
    </submittedName>
</protein>
<organism evidence="1 2">
    <name type="scientific">Methanosarcina barkeri CM1</name>
    <dbReference type="NCBI Taxonomy" id="796385"/>
    <lineage>
        <taxon>Archaea</taxon>
        <taxon>Methanobacteriati</taxon>
        <taxon>Methanobacteriota</taxon>
        <taxon>Stenosarchaea group</taxon>
        <taxon>Methanomicrobia</taxon>
        <taxon>Methanosarcinales</taxon>
        <taxon>Methanosarcinaceae</taxon>
        <taxon>Methanosarcina</taxon>
    </lineage>
</organism>
<name>A0A0G3C6F0_METBA</name>
<dbReference type="AlphaFoldDB" id="A0A0G3C6F0"/>
<evidence type="ECO:0000313" key="1">
    <source>
        <dbReference type="EMBL" id="AKJ37566.1"/>
    </source>
</evidence>